<keyword evidence="3" id="KW-1185">Reference proteome</keyword>
<name>A0A151M3W2_ALLMI</name>
<reference evidence="2 3" key="1">
    <citation type="journal article" date="2012" name="Genome Biol.">
        <title>Sequencing three crocodilian genomes to illuminate the evolution of archosaurs and amniotes.</title>
        <authorList>
            <person name="St John J.A."/>
            <person name="Braun E.L."/>
            <person name="Isberg S.R."/>
            <person name="Miles L.G."/>
            <person name="Chong A.Y."/>
            <person name="Gongora J."/>
            <person name="Dalzell P."/>
            <person name="Moran C."/>
            <person name="Bed'hom B."/>
            <person name="Abzhanov A."/>
            <person name="Burgess S.C."/>
            <person name="Cooksey A.M."/>
            <person name="Castoe T.A."/>
            <person name="Crawford N.G."/>
            <person name="Densmore L.D."/>
            <person name="Drew J.C."/>
            <person name="Edwards S.V."/>
            <person name="Faircloth B.C."/>
            <person name="Fujita M.K."/>
            <person name="Greenwold M.J."/>
            <person name="Hoffmann F.G."/>
            <person name="Howard J.M."/>
            <person name="Iguchi T."/>
            <person name="Janes D.E."/>
            <person name="Khan S.Y."/>
            <person name="Kohno S."/>
            <person name="de Koning A.J."/>
            <person name="Lance S.L."/>
            <person name="McCarthy F.M."/>
            <person name="McCormack J.E."/>
            <person name="Merchant M.E."/>
            <person name="Peterson D.G."/>
            <person name="Pollock D.D."/>
            <person name="Pourmand N."/>
            <person name="Raney B.J."/>
            <person name="Roessler K.A."/>
            <person name="Sanford J.R."/>
            <person name="Sawyer R.H."/>
            <person name="Schmidt C.J."/>
            <person name="Triplett E.W."/>
            <person name="Tuberville T.D."/>
            <person name="Venegas-Anaya M."/>
            <person name="Howard J.T."/>
            <person name="Jarvis E.D."/>
            <person name="Guillette L.J.Jr."/>
            <person name="Glenn T.C."/>
            <person name="Green R.E."/>
            <person name="Ray D.A."/>
        </authorList>
    </citation>
    <scope>NUCLEOTIDE SEQUENCE [LARGE SCALE GENOMIC DNA]</scope>
    <source>
        <strain evidence="2">KSC_2009_1</strain>
    </source>
</reference>
<gene>
    <name evidence="2" type="ORF">Y1Q_0001122</name>
</gene>
<organism evidence="2 3">
    <name type="scientific">Alligator mississippiensis</name>
    <name type="common">American alligator</name>
    <dbReference type="NCBI Taxonomy" id="8496"/>
    <lineage>
        <taxon>Eukaryota</taxon>
        <taxon>Metazoa</taxon>
        <taxon>Chordata</taxon>
        <taxon>Craniata</taxon>
        <taxon>Vertebrata</taxon>
        <taxon>Euteleostomi</taxon>
        <taxon>Archelosauria</taxon>
        <taxon>Archosauria</taxon>
        <taxon>Crocodylia</taxon>
        <taxon>Alligatoridae</taxon>
        <taxon>Alligatorinae</taxon>
        <taxon>Alligator</taxon>
    </lineage>
</organism>
<dbReference type="Proteomes" id="UP000050525">
    <property type="component" value="Unassembled WGS sequence"/>
</dbReference>
<feature type="compositionally biased region" description="Polar residues" evidence="1">
    <location>
        <begin position="62"/>
        <end position="73"/>
    </location>
</feature>
<protein>
    <submittedName>
        <fullName evidence="2">Uncharacterized protein</fullName>
    </submittedName>
</protein>
<proteinExistence type="predicted"/>
<evidence type="ECO:0000313" key="2">
    <source>
        <dbReference type="EMBL" id="KYO19213.1"/>
    </source>
</evidence>
<accession>A0A151M3W2</accession>
<comment type="caution">
    <text evidence="2">The sequence shown here is derived from an EMBL/GenBank/DDBJ whole genome shotgun (WGS) entry which is preliminary data.</text>
</comment>
<dbReference type="AlphaFoldDB" id="A0A151M3W2"/>
<evidence type="ECO:0000256" key="1">
    <source>
        <dbReference type="SAM" id="MobiDB-lite"/>
    </source>
</evidence>
<dbReference type="EMBL" id="AKHW03006672">
    <property type="protein sequence ID" value="KYO19213.1"/>
    <property type="molecule type" value="Genomic_DNA"/>
</dbReference>
<sequence>MPCSFKAPLLAEHLYGQGKESTAALHRWPGRQLSERQTQRTPMHHSAVLFAKQGCDGGVTPSFGTMSREQQMGTFFKVPKTETGASATP</sequence>
<feature type="region of interest" description="Disordered" evidence="1">
    <location>
        <begin position="60"/>
        <end position="89"/>
    </location>
</feature>
<evidence type="ECO:0000313" key="3">
    <source>
        <dbReference type="Proteomes" id="UP000050525"/>
    </source>
</evidence>